<gene>
    <name evidence="2" type="ORF">ODALV1_LOCUS6079</name>
</gene>
<sequence length="415" mass="46929">MFISLVQNQSVNVSLKNNDKGEKHCNFSLNTSMTAESDDTQVKYSSENVQLYCKKLSKLSGLDESREDGKWLLNCNLRWSPAHPKSMHVRLSGKLLEKFYYLCGGKTLLTLKATFFHRRGGSHGYSRIIKLTTAGMGIFTTSNRPFWRTTNHSLTSEDQNHGDSLDVEVEGCSSSSSETFCKDISAKLSDGLADVSNDSSKRLDSLSATVTIRLEVEDGYIYDEGKDVEDKMSICRNIFQNSIHSDVSIVAANRTIIPSHKCFLATHSSVLKAMLENNFQESKSNEIIMDDVSEEGVKALLEYIYTWEITEAVRSSKVAVELFQVAHKYDIKQLEEKLARMILQRGNKWFQVDATIDLFRFARKIEANSGDLKDKAVQALRTKREELMKSNGFKKLFTDDWETSMELCAMSLQSS</sequence>
<protein>
    <recommendedName>
        <fullName evidence="1">BTB domain-containing protein</fullName>
    </recommendedName>
</protein>
<dbReference type="SUPFAM" id="SSF54695">
    <property type="entry name" value="POZ domain"/>
    <property type="match status" value="1"/>
</dbReference>
<evidence type="ECO:0000313" key="3">
    <source>
        <dbReference type="Proteomes" id="UP001642540"/>
    </source>
</evidence>
<feature type="domain" description="BTB" evidence="1">
    <location>
        <begin position="245"/>
        <end position="313"/>
    </location>
</feature>
<accession>A0ABP1Q105</accession>
<dbReference type="PANTHER" id="PTHR24413">
    <property type="entry name" value="SPECKLE-TYPE POZ PROTEIN"/>
    <property type="match status" value="1"/>
</dbReference>
<name>A0ABP1Q105_9HEXA</name>
<organism evidence="2 3">
    <name type="scientific">Orchesella dallaii</name>
    <dbReference type="NCBI Taxonomy" id="48710"/>
    <lineage>
        <taxon>Eukaryota</taxon>
        <taxon>Metazoa</taxon>
        <taxon>Ecdysozoa</taxon>
        <taxon>Arthropoda</taxon>
        <taxon>Hexapoda</taxon>
        <taxon>Collembola</taxon>
        <taxon>Entomobryomorpha</taxon>
        <taxon>Entomobryoidea</taxon>
        <taxon>Orchesellidae</taxon>
        <taxon>Orchesellinae</taxon>
        <taxon>Orchesella</taxon>
    </lineage>
</organism>
<comment type="caution">
    <text evidence="2">The sequence shown here is derived from an EMBL/GenBank/DDBJ whole genome shotgun (WGS) entry which is preliminary data.</text>
</comment>
<dbReference type="Pfam" id="PF00651">
    <property type="entry name" value="BTB"/>
    <property type="match status" value="1"/>
</dbReference>
<dbReference type="InterPro" id="IPR011333">
    <property type="entry name" value="SKP1/BTB/POZ_sf"/>
</dbReference>
<dbReference type="CDD" id="cd18186">
    <property type="entry name" value="BTB_POZ_ZBTB_KLHL-like"/>
    <property type="match status" value="1"/>
</dbReference>
<dbReference type="SMART" id="SM00225">
    <property type="entry name" value="BTB"/>
    <property type="match status" value="1"/>
</dbReference>
<dbReference type="Proteomes" id="UP001642540">
    <property type="component" value="Unassembled WGS sequence"/>
</dbReference>
<dbReference type="PROSITE" id="PS50097">
    <property type="entry name" value="BTB"/>
    <property type="match status" value="1"/>
</dbReference>
<dbReference type="InterPro" id="IPR000210">
    <property type="entry name" value="BTB/POZ_dom"/>
</dbReference>
<keyword evidence="3" id="KW-1185">Reference proteome</keyword>
<proteinExistence type="predicted"/>
<evidence type="ECO:0000313" key="2">
    <source>
        <dbReference type="EMBL" id="CAL8085334.1"/>
    </source>
</evidence>
<reference evidence="2 3" key="1">
    <citation type="submission" date="2024-08" db="EMBL/GenBank/DDBJ databases">
        <authorList>
            <person name="Cucini C."/>
            <person name="Frati F."/>
        </authorList>
    </citation>
    <scope>NUCLEOTIDE SEQUENCE [LARGE SCALE GENOMIC DNA]</scope>
</reference>
<dbReference type="Gene3D" id="3.30.710.10">
    <property type="entry name" value="Potassium Channel Kv1.1, Chain A"/>
    <property type="match status" value="1"/>
</dbReference>
<evidence type="ECO:0000259" key="1">
    <source>
        <dbReference type="PROSITE" id="PS50097"/>
    </source>
</evidence>
<dbReference type="EMBL" id="CAXLJM020000019">
    <property type="protein sequence ID" value="CAL8085334.1"/>
    <property type="molecule type" value="Genomic_DNA"/>
</dbReference>